<reference evidence="2 3" key="1">
    <citation type="submission" date="2024-09" db="EMBL/GenBank/DDBJ databases">
        <title>Genome sequencing and assembly of Phytophthora oleae, isolate VK10A, causative agent of rot of olive drupes.</title>
        <authorList>
            <person name="Conti Taguali S."/>
            <person name="Riolo M."/>
            <person name="La Spada F."/>
            <person name="Cacciola S.O."/>
            <person name="Dionisio G."/>
        </authorList>
    </citation>
    <scope>NUCLEOTIDE SEQUENCE [LARGE SCALE GENOMIC DNA]</scope>
    <source>
        <strain evidence="2 3">VK10A</strain>
    </source>
</reference>
<evidence type="ECO:0000313" key="2">
    <source>
        <dbReference type="EMBL" id="KAL3663004.1"/>
    </source>
</evidence>
<protein>
    <submittedName>
        <fullName evidence="2">Uncharacterized protein</fullName>
    </submittedName>
</protein>
<gene>
    <name evidence="2" type="ORF">V7S43_011947</name>
</gene>
<dbReference type="AlphaFoldDB" id="A0ABD3FDA5"/>
<proteinExistence type="predicted"/>
<organism evidence="2 3">
    <name type="scientific">Phytophthora oleae</name>
    <dbReference type="NCBI Taxonomy" id="2107226"/>
    <lineage>
        <taxon>Eukaryota</taxon>
        <taxon>Sar</taxon>
        <taxon>Stramenopiles</taxon>
        <taxon>Oomycota</taxon>
        <taxon>Peronosporomycetes</taxon>
        <taxon>Peronosporales</taxon>
        <taxon>Peronosporaceae</taxon>
        <taxon>Phytophthora</taxon>
    </lineage>
</organism>
<name>A0ABD3FDA5_9STRA</name>
<feature type="region of interest" description="Disordered" evidence="1">
    <location>
        <begin position="1"/>
        <end position="24"/>
    </location>
</feature>
<sequence length="95" mass="10449">MANFDVSGGDDSSDREQGEARVVPDKMPQDLVKRMISHAMLKTNVPATVTCPQFDKSLTLASSLFDFPVYVWGPECVNVIKSLFARTMGARACHN</sequence>
<feature type="compositionally biased region" description="Basic and acidic residues" evidence="1">
    <location>
        <begin position="12"/>
        <end position="24"/>
    </location>
</feature>
<dbReference type="Proteomes" id="UP001632037">
    <property type="component" value="Unassembled WGS sequence"/>
</dbReference>
<evidence type="ECO:0000256" key="1">
    <source>
        <dbReference type="SAM" id="MobiDB-lite"/>
    </source>
</evidence>
<comment type="caution">
    <text evidence="2">The sequence shown here is derived from an EMBL/GenBank/DDBJ whole genome shotgun (WGS) entry which is preliminary data.</text>
</comment>
<dbReference type="EMBL" id="JBIMZQ010000029">
    <property type="protein sequence ID" value="KAL3663004.1"/>
    <property type="molecule type" value="Genomic_DNA"/>
</dbReference>
<keyword evidence="3" id="KW-1185">Reference proteome</keyword>
<accession>A0ABD3FDA5</accession>
<evidence type="ECO:0000313" key="3">
    <source>
        <dbReference type="Proteomes" id="UP001632037"/>
    </source>
</evidence>